<dbReference type="AlphaFoldDB" id="A0A4Y8MWL9"/>
<dbReference type="RefSeq" id="WP_134465045.1">
    <property type="nucleotide sequence ID" value="NZ_JBHSSZ010000049.1"/>
</dbReference>
<keyword evidence="1" id="KW-0812">Transmembrane</keyword>
<sequence>MNSKVPNGFHQAIVSATVFLAGATLAYLKFFVVDESAESWSLFAVVSALAACCAMIAQVVTLHRALQLTNDDPQTFARTVRLLMTSVWLLVASGVSLVIAHWWQPLPGLTQWMNT</sequence>
<comment type="caution">
    <text evidence="2">The sequence shown here is derived from an EMBL/GenBank/DDBJ whole genome shotgun (WGS) entry which is preliminary data.</text>
</comment>
<dbReference type="Proteomes" id="UP000297385">
    <property type="component" value="Unassembled WGS sequence"/>
</dbReference>
<reference evidence="2 3" key="1">
    <citation type="submission" date="2019-03" db="EMBL/GenBank/DDBJ databases">
        <title>Complete Genome Sequence of Paraburkholderia dipogonis ICMP 19430T, a Nitrogen-fixing Symbiont of the South African Invasive Legume Dipogon lignosus in New Zealand.</title>
        <authorList>
            <person name="De Meyer S.E."/>
        </authorList>
    </citation>
    <scope>NUCLEOTIDE SEQUENCE [LARGE SCALE GENOMIC DNA]</scope>
    <source>
        <strain evidence="2 3">ICMP 19430</strain>
    </source>
</reference>
<organism evidence="2 3">
    <name type="scientific">Paraburkholderia dipogonis</name>
    <dbReference type="NCBI Taxonomy" id="1211383"/>
    <lineage>
        <taxon>Bacteria</taxon>
        <taxon>Pseudomonadati</taxon>
        <taxon>Pseudomonadota</taxon>
        <taxon>Betaproteobacteria</taxon>
        <taxon>Burkholderiales</taxon>
        <taxon>Burkholderiaceae</taxon>
        <taxon>Paraburkholderia</taxon>
    </lineage>
</organism>
<evidence type="ECO:0000256" key="1">
    <source>
        <dbReference type="SAM" id="Phobius"/>
    </source>
</evidence>
<name>A0A4Y8MWL9_9BURK</name>
<protein>
    <submittedName>
        <fullName evidence="2">Uncharacterized protein</fullName>
    </submittedName>
</protein>
<feature type="transmembrane region" description="Helical" evidence="1">
    <location>
        <begin position="82"/>
        <end position="103"/>
    </location>
</feature>
<dbReference type="EMBL" id="SNVI01000002">
    <property type="protein sequence ID" value="TFE41748.1"/>
    <property type="molecule type" value="Genomic_DNA"/>
</dbReference>
<keyword evidence="1" id="KW-0472">Membrane</keyword>
<accession>A0A4Y8MWL9</accession>
<feature type="transmembrane region" description="Helical" evidence="1">
    <location>
        <begin position="39"/>
        <end position="62"/>
    </location>
</feature>
<evidence type="ECO:0000313" key="3">
    <source>
        <dbReference type="Proteomes" id="UP000297385"/>
    </source>
</evidence>
<gene>
    <name evidence="2" type="ORF">E2553_34435</name>
</gene>
<evidence type="ECO:0000313" key="2">
    <source>
        <dbReference type="EMBL" id="TFE41748.1"/>
    </source>
</evidence>
<proteinExistence type="predicted"/>
<dbReference type="GeneID" id="97308676"/>
<feature type="transmembrane region" description="Helical" evidence="1">
    <location>
        <begin position="12"/>
        <end position="33"/>
    </location>
</feature>
<keyword evidence="1" id="KW-1133">Transmembrane helix</keyword>